<dbReference type="AlphaFoldDB" id="A0A1E4SSL6"/>
<proteinExistence type="predicted"/>
<protein>
    <submittedName>
        <fullName evidence="1">Uncharacterized protein</fullName>
    </submittedName>
</protein>
<reference evidence="2" key="1">
    <citation type="submission" date="2016-04" db="EMBL/GenBank/DDBJ databases">
        <title>Comparative genomics of biotechnologically important yeasts.</title>
        <authorList>
            <consortium name="DOE Joint Genome Institute"/>
            <person name="Riley R."/>
            <person name="Haridas S."/>
            <person name="Wolfe K.H."/>
            <person name="Lopes M.R."/>
            <person name="Hittinger C.T."/>
            <person name="Goker M."/>
            <person name="Salamov A."/>
            <person name="Wisecaver J."/>
            <person name="Long T.M."/>
            <person name="Aerts A.L."/>
            <person name="Barry K."/>
            <person name="Choi C."/>
            <person name="Clum A."/>
            <person name="Coughlan A.Y."/>
            <person name="Deshpande S."/>
            <person name="Douglass A.P."/>
            <person name="Hanson S.J."/>
            <person name="Klenk H.-P."/>
            <person name="Labutti K."/>
            <person name="Lapidus A."/>
            <person name="Lindquist E."/>
            <person name="Lipzen A."/>
            <person name="Meier-Kolthoff J.P."/>
            <person name="Ohm R.A."/>
            <person name="Otillar R.P."/>
            <person name="Pangilinan J."/>
            <person name="Peng Y."/>
            <person name="Rokas A."/>
            <person name="Rosa C.A."/>
            <person name="Scheuner C."/>
            <person name="Sibirny A.A."/>
            <person name="Slot J.C."/>
            <person name="Stielow J.B."/>
            <person name="Sun H."/>
            <person name="Kurtzman C.P."/>
            <person name="Blackwell M."/>
            <person name="Grigoriev I.V."/>
            <person name="Jeffries T.W."/>
        </authorList>
    </citation>
    <scope>NUCLEOTIDE SEQUENCE [LARGE SCALE GENOMIC DNA]</scope>
    <source>
        <strain evidence="2">NRRL YB-2248</strain>
    </source>
</reference>
<dbReference type="EMBL" id="KV453886">
    <property type="protein sequence ID" value="ODV82506.1"/>
    <property type="molecule type" value="Genomic_DNA"/>
</dbReference>
<dbReference type="Proteomes" id="UP000094801">
    <property type="component" value="Unassembled WGS sequence"/>
</dbReference>
<gene>
    <name evidence="1" type="ORF">CANARDRAFT_10499</name>
</gene>
<keyword evidence="2" id="KW-1185">Reference proteome</keyword>
<sequence>MRKISEVAYYLMMCFDQVEQFNAVTSLLKLLLPPSTEATIKTSSTISLSSIFTSFTGTTTSSSTTETSSGIVCAV</sequence>
<organism evidence="1 2">
    <name type="scientific">[Candida] arabinofermentans NRRL YB-2248</name>
    <dbReference type="NCBI Taxonomy" id="983967"/>
    <lineage>
        <taxon>Eukaryota</taxon>
        <taxon>Fungi</taxon>
        <taxon>Dikarya</taxon>
        <taxon>Ascomycota</taxon>
        <taxon>Saccharomycotina</taxon>
        <taxon>Pichiomycetes</taxon>
        <taxon>Pichiales</taxon>
        <taxon>Pichiaceae</taxon>
        <taxon>Ogataea</taxon>
        <taxon>Ogataea/Candida clade</taxon>
    </lineage>
</organism>
<name>A0A1E4SSL6_9ASCO</name>
<evidence type="ECO:0000313" key="1">
    <source>
        <dbReference type="EMBL" id="ODV82506.1"/>
    </source>
</evidence>
<evidence type="ECO:0000313" key="2">
    <source>
        <dbReference type="Proteomes" id="UP000094801"/>
    </source>
</evidence>
<accession>A0A1E4SSL6</accession>